<evidence type="ECO:0000313" key="2">
    <source>
        <dbReference type="Proteomes" id="UP001732700"/>
    </source>
</evidence>
<reference evidence="1" key="2">
    <citation type="submission" date="2025-09" db="UniProtKB">
        <authorList>
            <consortium name="EnsemblPlants"/>
        </authorList>
    </citation>
    <scope>IDENTIFICATION</scope>
</reference>
<dbReference type="EnsemblPlants" id="AVESA.00010b.r2.5CG0919270.1">
    <property type="protein sequence ID" value="AVESA.00010b.r2.5CG0919270.1.CDS.1"/>
    <property type="gene ID" value="AVESA.00010b.r2.5CG0919270"/>
</dbReference>
<protein>
    <submittedName>
        <fullName evidence="1">Uncharacterized protein</fullName>
    </submittedName>
</protein>
<organism evidence="1 2">
    <name type="scientific">Avena sativa</name>
    <name type="common">Oat</name>
    <dbReference type="NCBI Taxonomy" id="4498"/>
    <lineage>
        <taxon>Eukaryota</taxon>
        <taxon>Viridiplantae</taxon>
        <taxon>Streptophyta</taxon>
        <taxon>Embryophyta</taxon>
        <taxon>Tracheophyta</taxon>
        <taxon>Spermatophyta</taxon>
        <taxon>Magnoliopsida</taxon>
        <taxon>Liliopsida</taxon>
        <taxon>Poales</taxon>
        <taxon>Poaceae</taxon>
        <taxon>BOP clade</taxon>
        <taxon>Pooideae</taxon>
        <taxon>Poodae</taxon>
        <taxon>Poeae</taxon>
        <taxon>Poeae Chloroplast Group 1 (Aveneae type)</taxon>
        <taxon>Aveninae</taxon>
        <taxon>Avena</taxon>
    </lineage>
</organism>
<keyword evidence="2" id="KW-1185">Reference proteome</keyword>
<evidence type="ECO:0000313" key="1">
    <source>
        <dbReference type="EnsemblPlants" id="AVESA.00010b.r2.5CG0919270.1.CDS.1"/>
    </source>
</evidence>
<accession>A0ACD5Y9F8</accession>
<proteinExistence type="predicted"/>
<name>A0ACD5Y9F8_AVESA</name>
<dbReference type="Proteomes" id="UP001732700">
    <property type="component" value="Chromosome 5C"/>
</dbReference>
<sequence length="115" mass="11703">MHGITPAGVLLFSAALLAASASAAVGTYGGQADIIHAAPAGSRASARLHTACATLTRRLEDEVAPDLSWAANLLGGDGIGYNSIKHADKPACDPHCAAPGQPYSRGCEKTYGCRQ</sequence>
<reference evidence="1" key="1">
    <citation type="submission" date="2021-05" db="EMBL/GenBank/DDBJ databases">
        <authorList>
            <person name="Scholz U."/>
            <person name="Mascher M."/>
            <person name="Fiebig A."/>
        </authorList>
    </citation>
    <scope>NUCLEOTIDE SEQUENCE [LARGE SCALE GENOMIC DNA]</scope>
</reference>